<accession>A0A9W7TYX7</accession>
<gene>
    <name evidence="3" type="ORF">DS843_12195</name>
</gene>
<protein>
    <recommendedName>
        <fullName evidence="5">Alginate export domain-containing protein</fullName>
    </recommendedName>
</protein>
<reference evidence="3 4" key="1">
    <citation type="submission" date="2018-07" db="EMBL/GenBank/DDBJ databases">
        <title>Genome sequence of Azospirillum sp. ATCC 49961.</title>
        <authorList>
            <person name="Sant'Anna F.H."/>
            <person name="Baldani J.I."/>
            <person name="Zilli J.E."/>
            <person name="Reis V.M."/>
            <person name="Hartmann A."/>
            <person name="Cruz L."/>
            <person name="de Souza E.M."/>
            <person name="de Oliveira Pedrosa F."/>
            <person name="Passaglia L.M.P."/>
        </authorList>
    </citation>
    <scope>NUCLEOTIDE SEQUENCE [LARGE SCALE GENOMIC DNA]</scope>
    <source>
        <strain evidence="3 4">ATCC 49961</strain>
    </source>
</reference>
<sequence>MPCLHDSLRRFAAASVALVLIGSVQGAGAQTGVPDLPPDLPLPELPPGSAGAGERPAAGLPPGPEAPGRSLLPFQLQAGTILSLNGHRDPVVPAGQKGPDWAQRFDLRMFGHHSASERIGLLANLRLRTQATGGEDYRFGPDSHLDVQELAVDVRAADWLTVEAGRINVRNGVATGFNPTDWFKADSLVVADSFDTVDRREDRLGTVVLQGVWHNEKAVLVTGYRVPVAGGTDTWLSDRSFFGQGLDRTNGQSAVYAKLTPLGSQNLSTTLNAFYEPDQPGLGAEASGAVSETLVLFAEWFAQRRRSLVDESRRLVPLPRSVADRLGAKDGRRLLNQAAVGATWSLPLEAVGNKDVSLTAEYHYNQAGLSKGEVDAWFDAGLSGAARSGPLWAVRGTAVRLQEPLTRHELFLRFSYKEVVTDVDVGAIAFVSPQDGSALVQADVDVKVLVNGRMRFTVFTAAGPEKSVFGSLPSDYGCRVSLSYTF</sequence>
<feature type="compositionally biased region" description="Pro residues" evidence="1">
    <location>
        <begin position="35"/>
        <end position="46"/>
    </location>
</feature>
<feature type="chain" id="PRO_5040765609" description="Alginate export domain-containing protein" evidence="2">
    <location>
        <begin position="30"/>
        <end position="486"/>
    </location>
</feature>
<dbReference type="OrthoDB" id="6495687at2"/>
<feature type="region of interest" description="Disordered" evidence="1">
    <location>
        <begin position="31"/>
        <end position="71"/>
    </location>
</feature>
<dbReference type="RefSeq" id="WP_149469174.1">
    <property type="nucleotide sequence ID" value="NZ_QOKW01000008.1"/>
</dbReference>
<keyword evidence="4" id="KW-1185">Reference proteome</keyword>
<dbReference type="AlphaFoldDB" id="A0A9W7TYX7"/>
<dbReference type="Proteomes" id="UP000480854">
    <property type="component" value="Unassembled WGS sequence"/>
</dbReference>
<evidence type="ECO:0000256" key="2">
    <source>
        <dbReference type="SAM" id="SignalP"/>
    </source>
</evidence>
<evidence type="ECO:0008006" key="5">
    <source>
        <dbReference type="Google" id="ProtNLM"/>
    </source>
</evidence>
<evidence type="ECO:0000313" key="3">
    <source>
        <dbReference type="EMBL" id="KAA0680601.1"/>
    </source>
</evidence>
<name>A0A9W7TYX7_9PROT</name>
<keyword evidence="2" id="KW-0732">Signal</keyword>
<dbReference type="EMBL" id="QOKW01000008">
    <property type="protein sequence ID" value="KAA0680601.1"/>
    <property type="molecule type" value="Genomic_DNA"/>
</dbReference>
<evidence type="ECO:0000256" key="1">
    <source>
        <dbReference type="SAM" id="MobiDB-lite"/>
    </source>
</evidence>
<comment type="caution">
    <text evidence="3">The sequence shown here is derived from an EMBL/GenBank/DDBJ whole genome shotgun (WGS) entry which is preliminary data.</text>
</comment>
<proteinExistence type="predicted"/>
<feature type="signal peptide" evidence="2">
    <location>
        <begin position="1"/>
        <end position="29"/>
    </location>
</feature>
<evidence type="ECO:0000313" key="4">
    <source>
        <dbReference type="Proteomes" id="UP000480854"/>
    </source>
</evidence>
<organism evidence="3 4">
    <name type="scientific">Roseomonas genomospecies 6</name>
    <dbReference type="NCBI Taxonomy" id="214106"/>
    <lineage>
        <taxon>Bacteria</taxon>
        <taxon>Pseudomonadati</taxon>
        <taxon>Pseudomonadota</taxon>
        <taxon>Alphaproteobacteria</taxon>
        <taxon>Acetobacterales</taxon>
        <taxon>Roseomonadaceae</taxon>
        <taxon>Roseomonas</taxon>
    </lineage>
</organism>